<proteinExistence type="predicted"/>
<dbReference type="EC" id="3.1.3.25" evidence="5"/>
<dbReference type="Gene3D" id="3.40.190.80">
    <property type="match status" value="1"/>
</dbReference>
<dbReference type="GO" id="GO:0007165">
    <property type="term" value="P:signal transduction"/>
    <property type="evidence" value="ECO:0007669"/>
    <property type="project" value="TreeGrafter"/>
</dbReference>
<organism evidence="5 6">
    <name type="scientific">Propionibacterium freudenreichii subsp. shermanii (strain ATCC 9614 / DSM 4902 / CIP 103027 / NCIMB 8099 / CIRM-BIA1)</name>
    <dbReference type="NCBI Taxonomy" id="754252"/>
    <lineage>
        <taxon>Bacteria</taxon>
        <taxon>Bacillati</taxon>
        <taxon>Actinomycetota</taxon>
        <taxon>Actinomycetes</taxon>
        <taxon>Propionibacteriales</taxon>
        <taxon>Propionibacteriaceae</taxon>
        <taxon>Propionibacterium</taxon>
    </lineage>
</organism>
<dbReference type="HOGENOM" id="CLU_044118_6_0_11"/>
<keyword evidence="3 4" id="KW-0460">Magnesium</keyword>
<dbReference type="STRING" id="754252.PFREUD_08740"/>
<dbReference type="PANTHER" id="PTHR20854">
    <property type="entry name" value="INOSITOL MONOPHOSPHATASE"/>
    <property type="match status" value="1"/>
</dbReference>
<dbReference type="CDD" id="cd01637">
    <property type="entry name" value="IMPase_like"/>
    <property type="match status" value="1"/>
</dbReference>
<dbReference type="GO" id="GO:0008934">
    <property type="term" value="F:inositol monophosphate 1-phosphatase activity"/>
    <property type="evidence" value="ECO:0007669"/>
    <property type="project" value="TreeGrafter"/>
</dbReference>
<keyword evidence="6" id="KW-1185">Reference proteome</keyword>
<dbReference type="Gene3D" id="3.30.540.10">
    <property type="entry name" value="Fructose-1,6-Bisphosphatase, subunit A, domain 1"/>
    <property type="match status" value="1"/>
</dbReference>
<dbReference type="SUPFAM" id="SSF56655">
    <property type="entry name" value="Carbohydrate phosphatase"/>
    <property type="match status" value="1"/>
</dbReference>
<feature type="binding site" evidence="4">
    <location>
        <position position="91"/>
    </location>
    <ligand>
        <name>Mg(2+)</name>
        <dbReference type="ChEBI" id="CHEBI:18420"/>
        <label>1</label>
        <note>catalytic</note>
    </ligand>
</feature>
<feature type="binding site" evidence="4">
    <location>
        <position position="94"/>
    </location>
    <ligand>
        <name>Mg(2+)</name>
        <dbReference type="ChEBI" id="CHEBI:18420"/>
        <label>1</label>
        <note>catalytic</note>
    </ligand>
</feature>
<reference evidence="5 6" key="1">
    <citation type="journal article" date="2010" name="PLoS ONE">
        <title>The complete genome of Propionibacterium freudenreichii CIRM-BIA1, a hardy actinobacterium with food and probiotic applications.</title>
        <authorList>
            <person name="Falentin H."/>
            <person name="Deutsch S.M."/>
            <person name="Jan G."/>
            <person name="Loux V."/>
            <person name="Thierry A."/>
            <person name="Parayre S."/>
            <person name="Maillard M.B."/>
            <person name="Dherbecourt J."/>
            <person name="Cousin F.J."/>
            <person name="Jardin J."/>
            <person name="Siguier P."/>
            <person name="Couloux A."/>
            <person name="Barbe V."/>
            <person name="Vacherie B."/>
            <person name="Wincker P."/>
            <person name="Gibrat J.F."/>
            <person name="Gaillardin C."/>
            <person name="Lortal S."/>
        </authorList>
    </citation>
    <scope>NUCLEOTIDE SEQUENCE [LARGE SCALE GENOMIC DNA]</scope>
    <source>
        <strain evidence="6">ATCC 9614 / DSM 4902 / CIP 103027 / NCIMB 8099 / CIRM-BIA1</strain>
    </source>
</reference>
<dbReference type="PRINTS" id="PR00377">
    <property type="entry name" value="IMPHPHTASES"/>
</dbReference>
<gene>
    <name evidence="5" type="ordered locus">PFREUD_08740</name>
</gene>
<dbReference type="GO" id="GO:0046872">
    <property type="term" value="F:metal ion binding"/>
    <property type="evidence" value="ECO:0007669"/>
    <property type="project" value="UniProtKB-KW"/>
</dbReference>
<feature type="binding site" evidence="4">
    <location>
        <position position="208"/>
    </location>
    <ligand>
        <name>Mg(2+)</name>
        <dbReference type="ChEBI" id="CHEBI:18420"/>
        <label>1</label>
        <note>catalytic</note>
    </ligand>
</feature>
<dbReference type="GO" id="GO:0006020">
    <property type="term" value="P:inositol metabolic process"/>
    <property type="evidence" value="ECO:0007669"/>
    <property type="project" value="TreeGrafter"/>
</dbReference>
<dbReference type="eggNOG" id="COG0483">
    <property type="taxonomic scope" value="Bacteria"/>
</dbReference>
<feature type="binding site" evidence="4">
    <location>
        <position position="93"/>
    </location>
    <ligand>
        <name>Mg(2+)</name>
        <dbReference type="ChEBI" id="CHEBI:18420"/>
        <label>2</label>
    </ligand>
</feature>
<dbReference type="InterPro" id="IPR000760">
    <property type="entry name" value="Inositol_monophosphatase-like"/>
</dbReference>
<keyword evidence="1 4" id="KW-0479">Metal-binding</keyword>
<dbReference type="KEGG" id="pfr:PFREUD_08740"/>
<keyword evidence="2 5" id="KW-0378">Hydrolase</keyword>
<name>D7GCY9_PROFC</name>
<feature type="binding site" evidence="4">
    <location>
        <position position="68"/>
    </location>
    <ligand>
        <name>Mg(2+)</name>
        <dbReference type="ChEBI" id="CHEBI:18420"/>
        <label>1</label>
        <note>catalytic</note>
    </ligand>
</feature>
<dbReference type="PROSITE" id="PS00629">
    <property type="entry name" value="IMP_1"/>
    <property type="match status" value="1"/>
</dbReference>
<dbReference type="AlphaFoldDB" id="D7GCY9"/>
<comment type="cofactor">
    <cofactor evidence="4">
        <name>Mg(2+)</name>
        <dbReference type="ChEBI" id="CHEBI:18420"/>
    </cofactor>
</comment>
<dbReference type="PANTHER" id="PTHR20854:SF4">
    <property type="entry name" value="INOSITOL-1-MONOPHOSPHATASE-RELATED"/>
    <property type="match status" value="1"/>
</dbReference>
<accession>D7GCY9</accession>
<sequence>MTMDTDQVLGIIKQVSADIVEPRFRALHEDEIDSKAPGDYVTVADREAERALSQQLRAGARDAVVVGEEGSFVDPGQLDAIGVAPHCFVVDPLDGTNNFVRGSEDFAVMVAELRGVETVGAWIYQPRAGKAYVATRGGGVYCNGERISAAPIHVPPQGASTFRAWRGFDEEGRIAPVIPASGSAGIDYPHVVTAAIDFVVYRFPKPWDHLPGQLMLQELGGDVVHLDGRLYRPGSGRMAILSCRDLATGRRVASGWPRRD</sequence>
<dbReference type="InterPro" id="IPR020583">
    <property type="entry name" value="Inositol_monoP_metal-BS"/>
</dbReference>
<dbReference type="Pfam" id="PF00459">
    <property type="entry name" value="Inositol_P"/>
    <property type="match status" value="1"/>
</dbReference>
<dbReference type="Proteomes" id="UP000000936">
    <property type="component" value="Chromosome"/>
</dbReference>
<evidence type="ECO:0000313" key="6">
    <source>
        <dbReference type="Proteomes" id="UP000000936"/>
    </source>
</evidence>
<evidence type="ECO:0000256" key="3">
    <source>
        <dbReference type="ARBA" id="ARBA00022842"/>
    </source>
</evidence>
<evidence type="ECO:0000256" key="1">
    <source>
        <dbReference type="ARBA" id="ARBA00022723"/>
    </source>
</evidence>
<dbReference type="EMBL" id="FN806773">
    <property type="protein sequence ID" value="CBL56400.1"/>
    <property type="molecule type" value="Genomic_DNA"/>
</dbReference>
<evidence type="ECO:0000256" key="2">
    <source>
        <dbReference type="ARBA" id="ARBA00022801"/>
    </source>
</evidence>
<evidence type="ECO:0000313" key="5">
    <source>
        <dbReference type="EMBL" id="CBL56400.1"/>
    </source>
</evidence>
<evidence type="ECO:0000256" key="4">
    <source>
        <dbReference type="PIRSR" id="PIRSR600760-2"/>
    </source>
</evidence>
<protein>
    <submittedName>
        <fullName evidence="5">Inositol-phosphate phosphatase</fullName>
        <ecNumber evidence="5">3.1.3.25</ecNumber>
    </submittedName>
</protein>